<evidence type="ECO:0000256" key="2">
    <source>
        <dbReference type="ARBA" id="ARBA00004401"/>
    </source>
</evidence>
<dbReference type="GO" id="GO:0004252">
    <property type="term" value="F:serine-type endopeptidase activity"/>
    <property type="evidence" value="ECO:0007669"/>
    <property type="project" value="InterPro"/>
</dbReference>
<dbReference type="EMBL" id="AP019309">
    <property type="protein sequence ID" value="BBH27577.1"/>
    <property type="molecule type" value="Genomic_DNA"/>
</dbReference>
<keyword evidence="7" id="KW-0472">Membrane</keyword>
<dbReference type="GO" id="GO:0005886">
    <property type="term" value="C:plasma membrane"/>
    <property type="evidence" value="ECO:0007669"/>
    <property type="project" value="UniProtKB-SubCell"/>
</dbReference>
<dbReference type="RefSeq" id="WP_331852250.1">
    <property type="nucleotide sequence ID" value="NZ_AP019309.1"/>
</dbReference>
<dbReference type="PANTHER" id="PTHR43390:SF1">
    <property type="entry name" value="CHLOROPLAST PROCESSING PEPTIDASE"/>
    <property type="match status" value="1"/>
</dbReference>
<keyword evidence="7" id="KW-0645">Protease</keyword>
<dbReference type="InParanoid" id="A0A3G9J8R4"/>
<feature type="transmembrane region" description="Helical" evidence="7">
    <location>
        <begin position="12"/>
        <end position="33"/>
    </location>
</feature>
<dbReference type="PANTHER" id="PTHR43390">
    <property type="entry name" value="SIGNAL PEPTIDASE I"/>
    <property type="match status" value="1"/>
</dbReference>
<gene>
    <name evidence="9" type="primary">lepB</name>
    <name evidence="9" type="ORF">SG0102_25110</name>
</gene>
<dbReference type="InterPro" id="IPR019533">
    <property type="entry name" value="Peptidase_S26"/>
</dbReference>
<keyword evidence="10" id="KW-1185">Reference proteome</keyword>
<evidence type="ECO:0000256" key="6">
    <source>
        <dbReference type="PIRSR" id="PIRSR600223-1"/>
    </source>
</evidence>
<dbReference type="InterPro" id="IPR019757">
    <property type="entry name" value="Pept_S26A_signal_pept_1_Lys-AS"/>
</dbReference>
<evidence type="ECO:0000259" key="8">
    <source>
        <dbReference type="Pfam" id="PF10502"/>
    </source>
</evidence>
<evidence type="ECO:0000256" key="7">
    <source>
        <dbReference type="RuleBase" id="RU362042"/>
    </source>
</evidence>
<comment type="similarity">
    <text evidence="3 7">Belongs to the peptidase S26 family.</text>
</comment>
<dbReference type="PROSITE" id="PS00760">
    <property type="entry name" value="SPASE_I_2"/>
    <property type="match status" value="1"/>
</dbReference>
<keyword evidence="5 7" id="KW-0378">Hydrolase</keyword>
<dbReference type="PRINTS" id="PR00727">
    <property type="entry name" value="LEADERPTASE"/>
</dbReference>
<feature type="active site" evidence="6">
    <location>
        <position position="81"/>
    </location>
</feature>
<evidence type="ECO:0000256" key="3">
    <source>
        <dbReference type="ARBA" id="ARBA00009370"/>
    </source>
</evidence>
<dbReference type="InterPro" id="IPR019758">
    <property type="entry name" value="Pept_S26A_signal_pept_1_CS"/>
</dbReference>
<reference evidence="9 10" key="1">
    <citation type="submission" date="2018-11" db="EMBL/GenBank/DDBJ databases">
        <title>Novel Erysipelotrichaceae bacterium isolated from small intestine of a swine.</title>
        <authorList>
            <person name="Kim J.S."/>
            <person name="Choe H."/>
            <person name="Lee Y.R."/>
            <person name="Kim K.M."/>
            <person name="Park D.S."/>
        </authorList>
    </citation>
    <scope>NUCLEOTIDE SEQUENCE [LARGE SCALE GENOMIC DNA]</scope>
    <source>
        <strain evidence="9 10">SG0102</strain>
    </source>
</reference>
<dbReference type="InterPro" id="IPR000223">
    <property type="entry name" value="Pept_S26A_signal_pept_1"/>
</dbReference>
<sequence>MRLEMKSFFKRFVCCFIAFYIAIMITFKLIFMICLVPSVSMENTLKAGDILIGTRFDRENIKRYDLMAFEMPDHPSQLYIKRVMGLPGETIVVKDGRVYADGKKLRSDFVKGTMNSSGDGVYHVPEGHYFMMGDNRNNSFDSRFWKHKYVSVDAMKCHAHLRVYPFKRITNHL</sequence>
<dbReference type="EC" id="3.4.21.89" evidence="4 7"/>
<comment type="subcellular location">
    <subcellularLocation>
        <location evidence="2">Cell membrane</location>
        <topology evidence="2">Single-pass type II membrane protein</topology>
    </subcellularLocation>
    <subcellularLocation>
        <location evidence="7">Membrane</location>
        <topology evidence="7">Single-pass type II membrane protein</topology>
    </subcellularLocation>
</comment>
<organism evidence="9 10">
    <name type="scientific">Intestinibaculum porci</name>
    <dbReference type="NCBI Taxonomy" id="2487118"/>
    <lineage>
        <taxon>Bacteria</taxon>
        <taxon>Bacillati</taxon>
        <taxon>Bacillota</taxon>
        <taxon>Erysipelotrichia</taxon>
        <taxon>Erysipelotrichales</taxon>
        <taxon>Erysipelotrichaceae</taxon>
        <taxon>Intestinibaculum</taxon>
    </lineage>
</organism>
<evidence type="ECO:0000256" key="5">
    <source>
        <dbReference type="ARBA" id="ARBA00022801"/>
    </source>
</evidence>
<dbReference type="SUPFAM" id="SSF51306">
    <property type="entry name" value="LexA/Signal peptidase"/>
    <property type="match status" value="1"/>
</dbReference>
<keyword evidence="7" id="KW-0812">Transmembrane</keyword>
<dbReference type="GO" id="GO:0009003">
    <property type="term" value="F:signal peptidase activity"/>
    <property type="evidence" value="ECO:0007669"/>
    <property type="project" value="UniProtKB-EC"/>
</dbReference>
<comment type="catalytic activity">
    <reaction evidence="1 7">
        <text>Cleavage of hydrophobic, N-terminal signal or leader sequences from secreted and periplasmic proteins.</text>
        <dbReference type="EC" id="3.4.21.89"/>
    </reaction>
</comment>
<dbReference type="CDD" id="cd06530">
    <property type="entry name" value="S26_SPase_I"/>
    <property type="match status" value="1"/>
</dbReference>
<accession>A0A3G9J8R4</accession>
<dbReference type="Gene3D" id="2.10.109.10">
    <property type="entry name" value="Umud Fragment, subunit A"/>
    <property type="match status" value="1"/>
</dbReference>
<feature type="active site" evidence="6">
    <location>
        <position position="40"/>
    </location>
</feature>
<dbReference type="KEGG" id="ebm:SG0102_25110"/>
<proteinExistence type="inferred from homology"/>
<dbReference type="AlphaFoldDB" id="A0A3G9J8R4"/>
<keyword evidence="7" id="KW-1133">Transmembrane helix</keyword>
<dbReference type="InterPro" id="IPR036286">
    <property type="entry name" value="LexA/Signal_pep-like_sf"/>
</dbReference>
<dbReference type="Proteomes" id="UP000268059">
    <property type="component" value="Chromosome"/>
</dbReference>
<protein>
    <recommendedName>
        <fullName evidence="4 7">Signal peptidase I</fullName>
        <ecNumber evidence="4 7">3.4.21.89</ecNumber>
    </recommendedName>
</protein>
<evidence type="ECO:0000256" key="1">
    <source>
        <dbReference type="ARBA" id="ARBA00000677"/>
    </source>
</evidence>
<name>A0A3G9J8R4_9FIRM</name>
<dbReference type="Pfam" id="PF10502">
    <property type="entry name" value="Peptidase_S26"/>
    <property type="match status" value="1"/>
</dbReference>
<evidence type="ECO:0000313" key="10">
    <source>
        <dbReference type="Proteomes" id="UP000268059"/>
    </source>
</evidence>
<evidence type="ECO:0000256" key="4">
    <source>
        <dbReference type="ARBA" id="ARBA00013208"/>
    </source>
</evidence>
<evidence type="ECO:0000313" key="9">
    <source>
        <dbReference type="EMBL" id="BBH27577.1"/>
    </source>
</evidence>
<dbReference type="NCBIfam" id="TIGR02227">
    <property type="entry name" value="sigpep_I_bact"/>
    <property type="match status" value="1"/>
</dbReference>
<feature type="domain" description="Peptidase S26" evidence="8">
    <location>
        <begin position="14"/>
        <end position="162"/>
    </location>
</feature>
<dbReference type="GO" id="GO:0006465">
    <property type="term" value="P:signal peptide processing"/>
    <property type="evidence" value="ECO:0007669"/>
    <property type="project" value="InterPro"/>
</dbReference>
<dbReference type="PROSITE" id="PS00761">
    <property type="entry name" value="SPASE_I_3"/>
    <property type="match status" value="1"/>
</dbReference>